<accession>A0A919JZS5</accession>
<keyword evidence="2" id="KW-1185">Reference proteome</keyword>
<dbReference type="EMBL" id="BOMV01000060">
    <property type="protein sequence ID" value="GIE98251.1"/>
    <property type="molecule type" value="Genomic_DNA"/>
</dbReference>
<name>A0A919JZS5_9ACTN</name>
<reference evidence="1" key="1">
    <citation type="submission" date="2021-01" db="EMBL/GenBank/DDBJ databases">
        <title>Whole genome shotgun sequence of Actinoplanes rishiriensis NBRC 108556.</title>
        <authorList>
            <person name="Komaki H."/>
            <person name="Tamura T."/>
        </authorList>
    </citation>
    <scope>NUCLEOTIDE SEQUENCE</scope>
    <source>
        <strain evidence="1">NBRC 108556</strain>
    </source>
</reference>
<dbReference type="Proteomes" id="UP000636960">
    <property type="component" value="Unassembled WGS sequence"/>
</dbReference>
<proteinExistence type="predicted"/>
<evidence type="ECO:0000313" key="2">
    <source>
        <dbReference type="Proteomes" id="UP000636960"/>
    </source>
</evidence>
<evidence type="ECO:0000313" key="1">
    <source>
        <dbReference type="EMBL" id="GIE98251.1"/>
    </source>
</evidence>
<protein>
    <submittedName>
        <fullName evidence="1">Uncharacterized protein</fullName>
    </submittedName>
</protein>
<gene>
    <name evidence="1" type="ORF">Ari01nite_57160</name>
</gene>
<sequence length="68" mass="7142">MVGTVTAGGSGPCYRLTTDDGTQYALYSGDGITLVKGDRIKINTKPALVRISCGPGRFVEIVAVEPVR</sequence>
<dbReference type="AlphaFoldDB" id="A0A919JZS5"/>
<comment type="caution">
    <text evidence="1">The sequence shown here is derived from an EMBL/GenBank/DDBJ whole genome shotgun (WGS) entry which is preliminary data.</text>
</comment>
<organism evidence="1 2">
    <name type="scientific">Paractinoplanes rishiriensis</name>
    <dbReference type="NCBI Taxonomy" id="1050105"/>
    <lineage>
        <taxon>Bacteria</taxon>
        <taxon>Bacillati</taxon>
        <taxon>Actinomycetota</taxon>
        <taxon>Actinomycetes</taxon>
        <taxon>Micromonosporales</taxon>
        <taxon>Micromonosporaceae</taxon>
        <taxon>Paractinoplanes</taxon>
    </lineage>
</organism>